<evidence type="ECO:0000313" key="1">
    <source>
        <dbReference type="EMBL" id="CDW43926.1"/>
    </source>
</evidence>
<dbReference type="EMBL" id="HACA01026565">
    <property type="protein sequence ID" value="CDW43926.1"/>
    <property type="molecule type" value="Transcribed_RNA"/>
</dbReference>
<name>A0A0K2V1S8_LEPSM</name>
<organism evidence="1">
    <name type="scientific">Lepeophtheirus salmonis</name>
    <name type="common">Salmon louse</name>
    <name type="synonym">Caligus salmonis</name>
    <dbReference type="NCBI Taxonomy" id="72036"/>
    <lineage>
        <taxon>Eukaryota</taxon>
        <taxon>Metazoa</taxon>
        <taxon>Ecdysozoa</taxon>
        <taxon>Arthropoda</taxon>
        <taxon>Crustacea</taxon>
        <taxon>Multicrustacea</taxon>
        <taxon>Hexanauplia</taxon>
        <taxon>Copepoda</taxon>
        <taxon>Siphonostomatoida</taxon>
        <taxon>Caligidae</taxon>
        <taxon>Lepeophtheirus</taxon>
    </lineage>
</organism>
<reference evidence="1" key="1">
    <citation type="submission" date="2014-05" db="EMBL/GenBank/DDBJ databases">
        <authorList>
            <person name="Chronopoulou M."/>
        </authorList>
    </citation>
    <scope>NUCLEOTIDE SEQUENCE</scope>
    <source>
        <tissue evidence="1">Whole organism</tissue>
    </source>
</reference>
<sequence length="88" mass="9893">MVKSVLGKYGDMVAMVPITNIKSSIIKQYYMNVLEVVIKVGLEPVATITDTHASNRKLYVDKIENGIFPEKCNADLSVKFFPRVRSND</sequence>
<dbReference type="AlphaFoldDB" id="A0A0K2V1S8"/>
<proteinExistence type="predicted"/>
<accession>A0A0K2V1S8</accession>
<protein>
    <submittedName>
        <fullName evidence="1">Putative LOC100207826 [Hydra vulgaris]</fullName>
    </submittedName>
</protein>